<evidence type="ECO:0000313" key="6">
    <source>
        <dbReference type="Proteomes" id="UP001325680"/>
    </source>
</evidence>
<dbReference type="SUPFAM" id="SSF63829">
    <property type="entry name" value="Calcium-dependent phosphotriesterase"/>
    <property type="match status" value="1"/>
</dbReference>
<evidence type="ECO:0000256" key="2">
    <source>
        <dbReference type="SAM" id="Coils"/>
    </source>
</evidence>
<dbReference type="InterPro" id="IPR036388">
    <property type="entry name" value="WH-like_DNA-bd_sf"/>
</dbReference>
<proteinExistence type="predicted"/>
<feature type="domain" description="Two component regulator three Y" evidence="4">
    <location>
        <begin position="677"/>
        <end position="737"/>
    </location>
</feature>
<sequence>MVDHKYYGFLLLCILIAGLPCRAQNVIGNPSIINYSKKSYKGGNQNWDIDQDERGVMYFANNNGLLTFDGVYWQTYQLPNGIALRSVMVAKDGNIYVGGQGQIGYFKADAQGRLAYHSLNPLLSPEDNTFTDVWNICEKDNAVFFRINSKIFVLNKGKIEAYASNYWSFLGEAGKDIIAHNANRGLLIFENGKDWKPLPFGDRLPAGAAVRSIIPFGTDSLLIATQQFGFFILDHKGLSSFGTPSIREVATQSIYQALQLPDKNFLVATRLGGCYVIDRKGHLLERITINEGLQSQNTLSVKADREGNIWLGLDNGIDVVNYTDAIKHIFPEKENHNTGFAAAVYHQYLYLGTSAGVYRTPLSMEPDISRNQGRFELVKNSKGEVWGLSVVHNKLFIAHASGAYYVNNGEAVLIDNSIGYWGFQPYGNSKQILAGTYNSISFLEEAGSKIQRSAGLISSESARFVVQHNGVIWIAHPYRGVFRVVRDAQGKLEAKPYTDKERVISNNNNRIFKIAGKLILADDNGIFEYNSNKDKFIRSVYFEKMFGKTLVNYLQEDRYENIWFTQGKKIGVVDKSSGFSRKTYFTELEDKFTFNFEHINVVDSNNVFIAAEKGFFHLNLRSYNNKRKKPVVHIRSVRTRINENDSLLYGGYTDGTESPLIQYSKSGIMLSFSALEYSHPDDVEYSYQLEGFDQQWSAWGEKTEKEFSNLPAGKYTFRVKSRIGGEESAPAVYHFIILPPWYQTWWAIVLYVFAGIGLLWLLLKYQRQRDFKEQQKKLLQQKREHEEKQRTLELRHELEVQENEKKIIQLTADKLQSELDHRNKELASSAMNLVRKIEVMSTLKESLQSYKNMPDTEKSGKEFQKIIKTIDKELDQQQEWEQFAFHFDKVHNNYLQHLKDSYPSLSANDLKLCAYLKLNISTKEIAQLMNISVRGVETARFRLRKKFLLPGDVHLADFLIRFEGPA</sequence>
<accession>A0ABZ0W6V7</accession>
<keyword evidence="3" id="KW-0472">Membrane</keyword>
<evidence type="ECO:0000259" key="4">
    <source>
        <dbReference type="Pfam" id="PF07495"/>
    </source>
</evidence>
<keyword evidence="6" id="KW-1185">Reference proteome</keyword>
<feature type="coiled-coil region" evidence="2">
    <location>
        <begin position="762"/>
        <end position="818"/>
    </location>
</feature>
<keyword evidence="2" id="KW-0175">Coiled coil</keyword>
<keyword evidence="3" id="KW-0812">Transmembrane</keyword>
<dbReference type="Gene3D" id="1.10.10.10">
    <property type="entry name" value="Winged helix-like DNA-binding domain superfamily/Winged helix DNA-binding domain"/>
    <property type="match status" value="1"/>
</dbReference>
<evidence type="ECO:0000256" key="1">
    <source>
        <dbReference type="ARBA" id="ARBA00022553"/>
    </source>
</evidence>
<organism evidence="5 6">
    <name type="scientific">Niabella yanshanensis</name>
    <dbReference type="NCBI Taxonomy" id="577386"/>
    <lineage>
        <taxon>Bacteria</taxon>
        <taxon>Pseudomonadati</taxon>
        <taxon>Bacteroidota</taxon>
        <taxon>Chitinophagia</taxon>
        <taxon>Chitinophagales</taxon>
        <taxon>Chitinophagaceae</taxon>
        <taxon>Niabella</taxon>
    </lineage>
</organism>
<dbReference type="RefSeq" id="WP_114793256.1">
    <property type="nucleotide sequence ID" value="NZ_CP139960.1"/>
</dbReference>
<dbReference type="InterPro" id="IPR013783">
    <property type="entry name" value="Ig-like_fold"/>
</dbReference>
<dbReference type="PANTHER" id="PTHR43547">
    <property type="entry name" value="TWO-COMPONENT HISTIDINE KINASE"/>
    <property type="match status" value="1"/>
</dbReference>
<dbReference type="SUPFAM" id="SSF46894">
    <property type="entry name" value="C-terminal effector domain of the bipartite response regulators"/>
    <property type="match status" value="1"/>
</dbReference>
<dbReference type="PANTHER" id="PTHR43547:SF2">
    <property type="entry name" value="HYBRID SIGNAL TRANSDUCTION HISTIDINE KINASE C"/>
    <property type="match status" value="1"/>
</dbReference>
<gene>
    <name evidence="5" type="ORF">U0035_01745</name>
</gene>
<dbReference type="Gene3D" id="2.60.40.10">
    <property type="entry name" value="Immunoglobulins"/>
    <property type="match status" value="1"/>
</dbReference>
<dbReference type="Gene3D" id="2.130.10.10">
    <property type="entry name" value="YVTN repeat-like/Quinoprotein amine dehydrogenase"/>
    <property type="match status" value="2"/>
</dbReference>
<reference evidence="5 6" key="1">
    <citation type="submission" date="2023-12" db="EMBL/GenBank/DDBJ databases">
        <title>Genome sequencing and assembly of bacterial species from a model synthetic community.</title>
        <authorList>
            <person name="Hogle S.L."/>
        </authorList>
    </citation>
    <scope>NUCLEOTIDE SEQUENCE [LARGE SCALE GENOMIC DNA]</scope>
    <source>
        <strain evidence="5 6">HAMBI_3031</strain>
    </source>
</reference>
<dbReference type="InterPro" id="IPR011123">
    <property type="entry name" value="Y_Y_Y"/>
</dbReference>
<dbReference type="EMBL" id="CP139960">
    <property type="protein sequence ID" value="WQD38866.1"/>
    <property type="molecule type" value="Genomic_DNA"/>
</dbReference>
<dbReference type="Pfam" id="PF07495">
    <property type="entry name" value="Y_Y_Y"/>
    <property type="match status" value="1"/>
</dbReference>
<dbReference type="InterPro" id="IPR016032">
    <property type="entry name" value="Sig_transdc_resp-reg_C-effctor"/>
</dbReference>
<evidence type="ECO:0000313" key="5">
    <source>
        <dbReference type="EMBL" id="WQD38866.1"/>
    </source>
</evidence>
<feature type="transmembrane region" description="Helical" evidence="3">
    <location>
        <begin position="745"/>
        <end position="763"/>
    </location>
</feature>
<keyword evidence="3" id="KW-1133">Transmembrane helix</keyword>
<name>A0ABZ0W6V7_9BACT</name>
<keyword evidence="1" id="KW-0597">Phosphoprotein</keyword>
<evidence type="ECO:0000256" key="3">
    <source>
        <dbReference type="SAM" id="Phobius"/>
    </source>
</evidence>
<protein>
    <submittedName>
        <fullName evidence="5">Triple tyrosine motif-containing protein</fullName>
    </submittedName>
</protein>
<dbReference type="InterPro" id="IPR015943">
    <property type="entry name" value="WD40/YVTN_repeat-like_dom_sf"/>
</dbReference>
<dbReference type="Proteomes" id="UP001325680">
    <property type="component" value="Chromosome"/>
</dbReference>